<dbReference type="GO" id="GO:0004674">
    <property type="term" value="F:protein serine/threonine kinase activity"/>
    <property type="evidence" value="ECO:0007669"/>
    <property type="project" value="UniProtKB-KW"/>
</dbReference>
<dbReference type="Pfam" id="PF00069">
    <property type="entry name" value="Pkinase"/>
    <property type="match status" value="1"/>
</dbReference>
<comment type="caution">
    <text evidence="8">The sequence shown here is derived from an EMBL/GenBank/DDBJ whole genome shotgun (WGS) entry which is preliminary data.</text>
</comment>
<keyword evidence="1" id="KW-0723">Serine/threonine-protein kinase</keyword>
<dbReference type="EMBL" id="MLAK01000325">
    <property type="protein sequence ID" value="OHT14724.1"/>
    <property type="molecule type" value="Genomic_DNA"/>
</dbReference>
<evidence type="ECO:0000259" key="7">
    <source>
        <dbReference type="PROSITE" id="PS50011"/>
    </source>
</evidence>
<dbReference type="PANTHER" id="PTHR24058">
    <property type="entry name" value="DUAL SPECIFICITY PROTEIN KINASE"/>
    <property type="match status" value="1"/>
</dbReference>
<dbReference type="VEuPathDB" id="TrichDB:TRFO_02979"/>
<accession>A0A1J4KYE0</accession>
<evidence type="ECO:0000256" key="3">
    <source>
        <dbReference type="ARBA" id="ARBA00022741"/>
    </source>
</evidence>
<keyword evidence="2" id="KW-0808">Transferase</keyword>
<keyword evidence="9" id="KW-1185">Reference proteome</keyword>
<evidence type="ECO:0000256" key="4">
    <source>
        <dbReference type="ARBA" id="ARBA00022777"/>
    </source>
</evidence>
<dbReference type="PROSITE" id="PS00107">
    <property type="entry name" value="PROTEIN_KINASE_ATP"/>
    <property type="match status" value="1"/>
</dbReference>
<dbReference type="InterPro" id="IPR000719">
    <property type="entry name" value="Prot_kinase_dom"/>
</dbReference>
<dbReference type="InterPro" id="IPR050494">
    <property type="entry name" value="Ser_Thr_dual-spec_kinase"/>
</dbReference>
<evidence type="ECO:0000256" key="6">
    <source>
        <dbReference type="PROSITE-ProRule" id="PRU10141"/>
    </source>
</evidence>
<dbReference type="GO" id="GO:0005737">
    <property type="term" value="C:cytoplasm"/>
    <property type="evidence" value="ECO:0007669"/>
    <property type="project" value="TreeGrafter"/>
</dbReference>
<evidence type="ECO:0000256" key="2">
    <source>
        <dbReference type="ARBA" id="ARBA00022679"/>
    </source>
</evidence>
<sequence>MSDLILEDLTLYIKETFNEISPQMYPPPSFAAGRPLNPPEEEDPLCSVSSEGHKIVFVNEVFEDDKQHKYRVIDTIGSGTFSYVFKCQDLQTKKFVAMKVIKNLQLYYQTGLGEIMIHQLMAKAPDHPGKSKVMNPLNTFEIDNHVCIVMPLMYRSLFEGISQTQSLLDLLQSIRNIMYQLLQGLDFIHQNGITHCDLKPDNILFIDDDFKDILLIDFGSASLQPAGALQYIQSRFYRSPEVMLGLPFDSQIDIWSAGCVAAELFLDFAVFACDNEFDAIHSMVGVLGQFPENLLSKSAHWQRFFDIERGGFVTKSDPSEILLNKHSYHQKYQQMGAVPLRQLINIRANPQTPEEVAQTDSFSHFVHCLLEYDQMKRLTAKQALGHPFLEGKPITIDWKPIEVKRLPPNPPKDISEGGAEYKSTTLMGGQVTSSLPPMEHSMSNFTRIASNIASNMTIGLSNEITNGAIQNSTSGSMSAEPAEKLSAPVSVTAVTPSIENSEFLSLM</sequence>
<dbReference type="InterPro" id="IPR011009">
    <property type="entry name" value="Kinase-like_dom_sf"/>
</dbReference>
<dbReference type="GeneID" id="94825726"/>
<dbReference type="PANTHER" id="PTHR24058:SF17">
    <property type="entry name" value="HOMEODOMAIN INTERACTING PROTEIN KINASE, ISOFORM D"/>
    <property type="match status" value="1"/>
</dbReference>
<evidence type="ECO:0000313" key="8">
    <source>
        <dbReference type="EMBL" id="OHT14724.1"/>
    </source>
</evidence>
<dbReference type="Gene3D" id="3.30.200.20">
    <property type="entry name" value="Phosphorylase Kinase, domain 1"/>
    <property type="match status" value="1"/>
</dbReference>
<proteinExistence type="predicted"/>
<dbReference type="SUPFAM" id="SSF56112">
    <property type="entry name" value="Protein kinase-like (PK-like)"/>
    <property type="match status" value="1"/>
</dbReference>
<evidence type="ECO:0000256" key="1">
    <source>
        <dbReference type="ARBA" id="ARBA00022527"/>
    </source>
</evidence>
<dbReference type="PROSITE" id="PS50011">
    <property type="entry name" value="PROTEIN_KINASE_DOM"/>
    <property type="match status" value="1"/>
</dbReference>
<keyword evidence="5 6" id="KW-0067">ATP-binding</keyword>
<dbReference type="Proteomes" id="UP000179807">
    <property type="component" value="Unassembled WGS sequence"/>
</dbReference>
<protein>
    <submittedName>
        <fullName evidence="8">CMGC family protein kinase</fullName>
    </submittedName>
</protein>
<dbReference type="InterPro" id="IPR008271">
    <property type="entry name" value="Ser/Thr_kinase_AS"/>
</dbReference>
<evidence type="ECO:0000256" key="5">
    <source>
        <dbReference type="ARBA" id="ARBA00022840"/>
    </source>
</evidence>
<dbReference type="SMART" id="SM00220">
    <property type="entry name" value="S_TKc"/>
    <property type="match status" value="1"/>
</dbReference>
<organism evidence="8 9">
    <name type="scientific">Tritrichomonas foetus</name>
    <dbReference type="NCBI Taxonomy" id="1144522"/>
    <lineage>
        <taxon>Eukaryota</taxon>
        <taxon>Metamonada</taxon>
        <taxon>Parabasalia</taxon>
        <taxon>Tritrichomonadida</taxon>
        <taxon>Tritrichomonadidae</taxon>
        <taxon>Tritrichomonas</taxon>
    </lineage>
</organism>
<keyword evidence="4 8" id="KW-0418">Kinase</keyword>
<reference evidence="8" key="1">
    <citation type="submission" date="2016-10" db="EMBL/GenBank/DDBJ databases">
        <authorList>
            <person name="Benchimol M."/>
            <person name="Almeida L.G."/>
            <person name="Vasconcelos A.T."/>
            <person name="Perreira-Neves A."/>
            <person name="Rosa I.A."/>
            <person name="Tasca T."/>
            <person name="Bogo M.R."/>
            <person name="de Souza W."/>
        </authorList>
    </citation>
    <scope>NUCLEOTIDE SEQUENCE [LARGE SCALE GENOMIC DNA]</scope>
    <source>
        <strain evidence="8">K</strain>
    </source>
</reference>
<dbReference type="AlphaFoldDB" id="A0A1J4KYE0"/>
<dbReference type="InterPro" id="IPR017441">
    <property type="entry name" value="Protein_kinase_ATP_BS"/>
</dbReference>
<dbReference type="OrthoDB" id="9332038at2759"/>
<name>A0A1J4KYE0_9EUKA</name>
<dbReference type="Gene3D" id="1.10.510.10">
    <property type="entry name" value="Transferase(Phosphotransferase) domain 1"/>
    <property type="match status" value="1"/>
</dbReference>
<dbReference type="GO" id="GO:0004713">
    <property type="term" value="F:protein tyrosine kinase activity"/>
    <property type="evidence" value="ECO:0007669"/>
    <property type="project" value="TreeGrafter"/>
</dbReference>
<feature type="domain" description="Protein kinase" evidence="7">
    <location>
        <begin position="70"/>
        <end position="389"/>
    </location>
</feature>
<dbReference type="RefSeq" id="XP_068367860.1">
    <property type="nucleotide sequence ID" value="XM_068491022.1"/>
</dbReference>
<keyword evidence="3 6" id="KW-0547">Nucleotide-binding</keyword>
<evidence type="ECO:0000313" key="9">
    <source>
        <dbReference type="Proteomes" id="UP000179807"/>
    </source>
</evidence>
<dbReference type="GO" id="GO:0005524">
    <property type="term" value="F:ATP binding"/>
    <property type="evidence" value="ECO:0007669"/>
    <property type="project" value="UniProtKB-UniRule"/>
</dbReference>
<dbReference type="PROSITE" id="PS00108">
    <property type="entry name" value="PROTEIN_KINASE_ST"/>
    <property type="match status" value="1"/>
</dbReference>
<gene>
    <name evidence="8" type="ORF">TRFO_02979</name>
</gene>
<feature type="binding site" evidence="6">
    <location>
        <position position="99"/>
    </location>
    <ligand>
        <name>ATP</name>
        <dbReference type="ChEBI" id="CHEBI:30616"/>
    </ligand>
</feature>